<feature type="compositionally biased region" description="Polar residues" evidence="1">
    <location>
        <begin position="105"/>
        <end position="119"/>
    </location>
</feature>
<organism evidence="3 4">
    <name type="scientific">Flavobacterium hydrocarbonoxydans</name>
    <dbReference type="NCBI Taxonomy" id="2683249"/>
    <lineage>
        <taxon>Bacteria</taxon>
        <taxon>Pseudomonadati</taxon>
        <taxon>Bacteroidota</taxon>
        <taxon>Flavobacteriia</taxon>
        <taxon>Flavobacteriales</taxon>
        <taxon>Flavobacteriaceae</taxon>
        <taxon>Flavobacterium</taxon>
    </lineage>
</organism>
<keyword evidence="4" id="KW-1185">Reference proteome</keyword>
<dbReference type="Proteomes" id="UP000471501">
    <property type="component" value="Unassembled WGS sequence"/>
</dbReference>
<dbReference type="RefSeq" id="WP_160376675.1">
    <property type="nucleotide sequence ID" value="NZ_WSTB01000019.1"/>
</dbReference>
<accession>A0A6I4NQS3</accession>
<sequence length="534" mass="59805">MKKQNIEDVFSSMENFSSVPPPELWNQIEEKLNKPKKKKRAAIWWSAAAILVIGLSVPTVFYFSSGSQNTISNQNNVVLQENENNNSNKKETNQNQNTKKNSSLENPTILSPEKSNTAIVLSEENLAASSEKNSIPTEKTLHNKKATGATLKKQNANILFEEKMSSAKNIASNDDTITSHSKKKNSEAIASKTQFGNTQESTFKTSKNLLFEDQITIPNNKNLADLGITKSDLQNNSITKSDKNQYNSTKLLLTEPKLTAAKTNSEKNKSTLIDSIQLLELQNLEKGIVNSEKKETKDEKPKSNLTTDKWSLEVFAGVMNSQNLKNEKALGNNIDSKQSNAYGVKTNYKLNKKWEISSGLSINELGQSIADVSYLSGMSNTLVVGEAFTQNRSSQKIVDNANYVFITNDTRNMLVSENFENGNIDQRLKYLEMPIEISYSLFNRNKTNISLNTGGFVGKLISNDVFLDGNSIGNNLDANEFVYGSVLSSTLQYRLYKKTNVFIEPGMNYYFNPLENQPFNQFQWSFNFGLNVSF</sequence>
<evidence type="ECO:0008006" key="5">
    <source>
        <dbReference type="Google" id="ProtNLM"/>
    </source>
</evidence>
<evidence type="ECO:0000256" key="2">
    <source>
        <dbReference type="SAM" id="Phobius"/>
    </source>
</evidence>
<proteinExistence type="predicted"/>
<dbReference type="EMBL" id="WSTB01000019">
    <property type="protein sequence ID" value="MWB96788.1"/>
    <property type="molecule type" value="Genomic_DNA"/>
</dbReference>
<protein>
    <recommendedName>
        <fullName evidence="5">Outer membrane protein beta-barrel domain-containing protein</fullName>
    </recommendedName>
</protein>
<keyword evidence="2" id="KW-0812">Transmembrane</keyword>
<evidence type="ECO:0000256" key="1">
    <source>
        <dbReference type="SAM" id="MobiDB-lite"/>
    </source>
</evidence>
<feature type="region of interest" description="Disordered" evidence="1">
    <location>
        <begin position="85"/>
        <end position="147"/>
    </location>
</feature>
<dbReference type="AlphaFoldDB" id="A0A6I4NQS3"/>
<evidence type="ECO:0000313" key="3">
    <source>
        <dbReference type="EMBL" id="MWB96788.1"/>
    </source>
</evidence>
<feature type="transmembrane region" description="Helical" evidence="2">
    <location>
        <begin position="41"/>
        <end position="63"/>
    </location>
</feature>
<keyword evidence="2" id="KW-1133">Transmembrane helix</keyword>
<gene>
    <name evidence="3" type="ORF">GON26_20695</name>
</gene>
<reference evidence="3 4" key="1">
    <citation type="submission" date="2019-12" db="EMBL/GenBank/DDBJ databases">
        <authorList>
            <person name="Kim Y.S."/>
        </authorList>
    </citation>
    <scope>NUCLEOTIDE SEQUENCE [LARGE SCALE GENOMIC DNA]</scope>
    <source>
        <strain evidence="3 4">GA093</strain>
    </source>
</reference>
<feature type="compositionally biased region" description="Polar residues" evidence="1">
    <location>
        <begin position="127"/>
        <end position="137"/>
    </location>
</feature>
<comment type="caution">
    <text evidence="3">The sequence shown here is derived from an EMBL/GenBank/DDBJ whole genome shotgun (WGS) entry which is preliminary data.</text>
</comment>
<evidence type="ECO:0000313" key="4">
    <source>
        <dbReference type="Proteomes" id="UP000471501"/>
    </source>
</evidence>
<name>A0A6I4NQS3_9FLAO</name>
<feature type="compositionally biased region" description="Low complexity" evidence="1">
    <location>
        <begin position="85"/>
        <end position="104"/>
    </location>
</feature>
<keyword evidence="2" id="KW-0472">Membrane</keyword>